<dbReference type="InterPro" id="IPR029047">
    <property type="entry name" value="HSP70_peptide-bd_sf"/>
</dbReference>
<dbReference type="PROSITE" id="PS01036">
    <property type="entry name" value="HSP70_3"/>
    <property type="match status" value="1"/>
</dbReference>
<dbReference type="FunFam" id="3.30.420.40:FF:000171">
    <property type="entry name" value="Heat shock 70 kDa protein 4"/>
    <property type="match status" value="2"/>
</dbReference>
<dbReference type="KEGG" id="bbrx:BRETT_000647"/>
<dbReference type="GeneID" id="64572572"/>
<evidence type="ECO:0000313" key="7">
    <source>
        <dbReference type="Proteomes" id="UP000568158"/>
    </source>
</evidence>
<name>A0A8H6BIU8_DEKBR</name>
<dbReference type="GO" id="GO:0005829">
    <property type="term" value="C:cytosol"/>
    <property type="evidence" value="ECO:0007669"/>
    <property type="project" value="TreeGrafter"/>
</dbReference>
<dbReference type="InterPro" id="IPR018181">
    <property type="entry name" value="Heat_shock_70_CS"/>
</dbReference>
<feature type="compositionally biased region" description="Basic residues" evidence="4">
    <location>
        <begin position="674"/>
        <end position="683"/>
    </location>
</feature>
<sequence length="720" mass="80545">MPASIPFGVDLGNNSSVIAVARNRGIDIVVNEVSSRSTPSVVGFGRKNRAIGESGENQRNSNLKNTIANLKRLLSLSTKSPDYDVEKKYATYNLVDKDGFAAAKVRFQGKEKEFTSTELVAMYLNKLRAVTEKETEAHVSDICLAVPVWYTEQQRRAAADACLIANLNPVRIVNDVTAAAVGYSVFKTNLPEDKSKNVAFIDIGHSSYTCSIAAIKKGEMKIIGTAFDKNFGGRDFDRAITEHLADEFKGKYHIDIRSNAKAYSRVMRASEKVKKILSANTSAPVNIESVMNDIDAQSTLSREELEELVKPLLERVDAPVKEALEIAGLKIEDIDSIELIGGCTRVPALKTKLAEIFGKALSFTLNQDEAVAKGAAFICAMHSPTMRVKPFKFEDINRYSVTYSWDKGDEDTDHLEVFPKGGAYPSTKMITLYRSADFEINAKYTNAEDLPEGVSQDVATWKITGVEIPEGEDSAICKIKVRQDPSGFYTIQAAYIVHEKEFKELVEKPEEDDKKEDDKKDDGKKGDDDKEGDEKEEAEPEYRIVKKLVKVKDLDVEYSGHALSKDALQESLDQEFKMVADDKLVAETEDKKNALEEYIYELRAKLDEEYKDFASDSEKEALKKKLSDAENWLYEDGYDTIKAKYIAKYEELASTGNLIKARYQQKQEELRQKLQAKKERRAQKAMAEQLARQAEAAKKAEAKKAKKDAKKDSDGDVPMN</sequence>
<dbReference type="EMBL" id="CP063136">
    <property type="protein sequence ID" value="QOU20933.1"/>
    <property type="molecule type" value="Genomic_DNA"/>
</dbReference>
<comment type="similarity">
    <text evidence="1">Belongs to the heat shock protein 70 family.</text>
</comment>
<dbReference type="GO" id="GO:0140662">
    <property type="term" value="F:ATP-dependent protein folding chaperone"/>
    <property type="evidence" value="ECO:0007669"/>
    <property type="project" value="InterPro"/>
</dbReference>
<feature type="compositionally biased region" description="Acidic residues" evidence="4">
    <location>
        <begin position="529"/>
        <end position="539"/>
    </location>
</feature>
<dbReference type="GO" id="GO:0005524">
    <property type="term" value="F:ATP binding"/>
    <property type="evidence" value="ECO:0007669"/>
    <property type="project" value="UniProtKB-KW"/>
</dbReference>
<feature type="region of interest" description="Disordered" evidence="4">
    <location>
        <begin position="672"/>
        <end position="720"/>
    </location>
</feature>
<dbReference type="AlphaFoldDB" id="A0A8H6BIU8"/>
<dbReference type="GO" id="GO:0005634">
    <property type="term" value="C:nucleus"/>
    <property type="evidence" value="ECO:0007669"/>
    <property type="project" value="TreeGrafter"/>
</dbReference>
<evidence type="ECO:0000313" key="5">
    <source>
        <dbReference type="EMBL" id="KAF6012635.1"/>
    </source>
</evidence>
<dbReference type="InterPro" id="IPR029048">
    <property type="entry name" value="HSP70_C_sf"/>
</dbReference>
<dbReference type="PANTHER" id="PTHR45639:SF4">
    <property type="entry name" value="HSC70CB, ISOFORM G"/>
    <property type="match status" value="1"/>
</dbReference>
<reference evidence="6" key="3">
    <citation type="journal article" name="BMC Genomics">
        <title>New genome assemblies reveal patterns of domestication and adaptation across Brettanomyces (Dekkera) species.</title>
        <authorList>
            <person name="Roach M.J."/>
            <person name="Borneman A.R."/>
        </authorList>
    </citation>
    <scope>NUCLEOTIDE SEQUENCE</scope>
    <source>
        <strain evidence="6">UCD 2041</strain>
    </source>
</reference>
<accession>A0A8H6BIU8</accession>
<dbReference type="SUPFAM" id="SSF100920">
    <property type="entry name" value="Heat shock protein 70kD (HSP70), peptide-binding domain"/>
    <property type="match status" value="1"/>
</dbReference>
<feature type="compositionally biased region" description="Basic and acidic residues" evidence="4">
    <location>
        <begin position="507"/>
        <end position="528"/>
    </location>
</feature>
<dbReference type="FunFam" id="1.20.1270.10:FF:000002">
    <property type="entry name" value="Heat shock 70 kDa protein 4"/>
    <property type="match status" value="1"/>
</dbReference>
<dbReference type="SUPFAM" id="SSF100934">
    <property type="entry name" value="Heat shock protein 70kD (HSP70), C-terminal subdomain"/>
    <property type="match status" value="1"/>
</dbReference>
<dbReference type="Gene3D" id="1.20.1270.10">
    <property type="match status" value="1"/>
</dbReference>
<dbReference type="InterPro" id="IPR013126">
    <property type="entry name" value="Hsp_70_fam"/>
</dbReference>
<dbReference type="RefSeq" id="XP_041137426.1">
    <property type="nucleotide sequence ID" value="XM_041279212.1"/>
</dbReference>
<dbReference type="FunFam" id="3.30.30.30:FF:000002">
    <property type="entry name" value="Heat shock 70 kDa protein 4"/>
    <property type="match status" value="1"/>
</dbReference>
<dbReference type="Pfam" id="PF00012">
    <property type="entry name" value="HSP70"/>
    <property type="match status" value="1"/>
</dbReference>
<organism evidence="5 7">
    <name type="scientific">Dekkera bruxellensis</name>
    <name type="common">Brettanomyces custersii</name>
    <dbReference type="NCBI Taxonomy" id="5007"/>
    <lineage>
        <taxon>Eukaryota</taxon>
        <taxon>Fungi</taxon>
        <taxon>Dikarya</taxon>
        <taxon>Ascomycota</taxon>
        <taxon>Saccharomycotina</taxon>
        <taxon>Pichiomycetes</taxon>
        <taxon>Pichiales</taxon>
        <taxon>Pichiaceae</taxon>
        <taxon>Brettanomyces</taxon>
    </lineage>
</organism>
<dbReference type="InterPro" id="IPR043129">
    <property type="entry name" value="ATPase_NBD"/>
</dbReference>
<keyword evidence="3" id="KW-0067">ATP-binding</keyword>
<proteinExistence type="inferred from homology"/>
<reference evidence="6" key="2">
    <citation type="submission" date="2020-10" db="EMBL/GenBank/DDBJ databases">
        <authorList>
            <person name="Palmer J.M."/>
        </authorList>
    </citation>
    <scope>NUCLEOTIDE SEQUENCE</scope>
    <source>
        <strain evidence="6">UCD 2041</strain>
    </source>
</reference>
<dbReference type="Gene3D" id="3.30.30.30">
    <property type="match status" value="1"/>
</dbReference>
<dbReference type="FunFam" id="3.90.640.10:FF:000004">
    <property type="entry name" value="Heat shock 70 kDa protein 4"/>
    <property type="match status" value="1"/>
</dbReference>
<feature type="region of interest" description="Disordered" evidence="4">
    <location>
        <begin position="507"/>
        <end position="539"/>
    </location>
</feature>
<evidence type="ECO:0000256" key="2">
    <source>
        <dbReference type="ARBA" id="ARBA00022741"/>
    </source>
</evidence>
<evidence type="ECO:0000256" key="1">
    <source>
        <dbReference type="ARBA" id="ARBA00007381"/>
    </source>
</evidence>
<dbReference type="PRINTS" id="PR00301">
    <property type="entry name" value="HEATSHOCK70"/>
</dbReference>
<reference evidence="5 7" key="1">
    <citation type="journal article" date="2020" name="Appl. Microbiol. Biotechnol.">
        <title>Targeted gene deletion in Brettanomyces bruxellensis with an expression-free CRISPR-Cas9 system.</title>
        <authorList>
            <person name="Varela C."/>
            <person name="Bartel C."/>
            <person name="Onetto C."/>
            <person name="Borneman A."/>
        </authorList>
    </citation>
    <scope>NUCLEOTIDE SEQUENCE [LARGE SCALE GENOMIC DNA]</scope>
    <source>
        <strain evidence="5 7">AWRI1613</strain>
    </source>
</reference>
<dbReference type="PANTHER" id="PTHR45639">
    <property type="entry name" value="HSC70CB, ISOFORM G-RELATED"/>
    <property type="match status" value="1"/>
</dbReference>
<evidence type="ECO:0000313" key="6">
    <source>
        <dbReference type="EMBL" id="QOU20933.1"/>
    </source>
</evidence>
<dbReference type="Proteomes" id="UP000568158">
    <property type="component" value="Unassembled WGS sequence"/>
</dbReference>
<dbReference type="Proteomes" id="UP000663131">
    <property type="component" value="Chromosome 8"/>
</dbReference>
<dbReference type="Gene3D" id="2.60.34.10">
    <property type="entry name" value="Substrate Binding Domain Of DNAk, Chain A, domain 1"/>
    <property type="match status" value="1"/>
</dbReference>
<evidence type="ECO:0000256" key="4">
    <source>
        <dbReference type="SAM" id="MobiDB-lite"/>
    </source>
</evidence>
<feature type="compositionally biased region" description="Basic and acidic residues" evidence="4">
    <location>
        <begin position="695"/>
        <end position="714"/>
    </location>
</feature>
<dbReference type="Gene3D" id="3.90.640.10">
    <property type="entry name" value="Actin, Chain A, domain 4"/>
    <property type="match status" value="1"/>
</dbReference>
<dbReference type="SUPFAM" id="SSF53067">
    <property type="entry name" value="Actin-like ATPase domain"/>
    <property type="match status" value="2"/>
</dbReference>
<dbReference type="EMBL" id="JABCYN010000023">
    <property type="protein sequence ID" value="KAF6012635.1"/>
    <property type="molecule type" value="Genomic_DNA"/>
</dbReference>
<dbReference type="Gene3D" id="3.30.420.40">
    <property type="match status" value="2"/>
</dbReference>
<evidence type="ECO:0000256" key="3">
    <source>
        <dbReference type="ARBA" id="ARBA00022840"/>
    </source>
</evidence>
<keyword evidence="2" id="KW-0547">Nucleotide-binding</keyword>
<dbReference type="OrthoDB" id="434160at2759"/>
<protein>
    <submittedName>
        <fullName evidence="5">Adenyl-nucleotide exchange factor</fullName>
    </submittedName>
</protein>
<gene>
    <name evidence="5" type="primary">MSI3</name>
    <name evidence="6" type="ORF">BRETT_000647</name>
    <name evidence="5" type="ORF">HII12_002157</name>
</gene>